<proteinExistence type="predicted"/>
<comment type="caution">
    <text evidence="1">The sequence shown here is derived from an EMBL/GenBank/DDBJ whole genome shotgun (WGS) entry which is preliminary data.</text>
</comment>
<organism evidence="1 2">
    <name type="scientific">Bacillus pumilus</name>
    <name type="common">Bacillus mesentericus</name>
    <dbReference type="NCBI Taxonomy" id="1408"/>
    <lineage>
        <taxon>Bacteria</taxon>
        <taxon>Bacillati</taxon>
        <taxon>Bacillota</taxon>
        <taxon>Bacilli</taxon>
        <taxon>Bacillales</taxon>
        <taxon>Bacillaceae</taxon>
        <taxon>Bacillus</taxon>
    </lineage>
</organism>
<dbReference type="EMBL" id="VKQA01000001">
    <property type="protein sequence ID" value="MDR4249081.1"/>
    <property type="molecule type" value="Genomic_DNA"/>
</dbReference>
<dbReference type="AlphaFoldDB" id="A0AAE4B679"/>
<gene>
    <name evidence="1" type="ORF">FO508_01810</name>
</gene>
<protein>
    <submittedName>
        <fullName evidence="1">Uncharacterized protein</fullName>
    </submittedName>
</protein>
<name>A0AAE4B679_BACPU</name>
<sequence length="91" mass="10300">MNKVSNSLEQLANNNFTTQKQKGKWAWSKYDHYRVTVEGKAAVGVIAAAILNRIPYVGWIAAAQVMIQLKMKTGYFSVRWGTRADTDICYL</sequence>
<evidence type="ECO:0000313" key="2">
    <source>
        <dbReference type="Proteomes" id="UP001182042"/>
    </source>
</evidence>
<accession>A0AAE4B679</accession>
<reference evidence="1" key="1">
    <citation type="submission" date="2019-07" db="EMBL/GenBank/DDBJ databases">
        <title>Phylogenomic Reclassification of ATCC Bacillus Strains and Various Taxa within the Genus Bacillus.</title>
        <authorList>
            <person name="Riojas M.A."/>
            <person name="Frank A.M."/>
            <person name="Fenn S.L."/>
            <person name="King S."/>
            <person name="Brower S."/>
            <person name="Hazbon M.H."/>
        </authorList>
    </citation>
    <scope>NUCLEOTIDE SEQUENCE</scope>
    <source>
        <strain evidence="1">ATCC 27142</strain>
    </source>
</reference>
<dbReference type="RefSeq" id="WP_106037847.1">
    <property type="nucleotide sequence ID" value="NZ_CP046127.1"/>
</dbReference>
<dbReference type="Proteomes" id="UP001182042">
    <property type="component" value="Unassembled WGS sequence"/>
</dbReference>
<evidence type="ECO:0000313" key="1">
    <source>
        <dbReference type="EMBL" id="MDR4249081.1"/>
    </source>
</evidence>